<dbReference type="AlphaFoldDB" id="A0A1J4JZ62"/>
<dbReference type="EMBL" id="MLAK01000809">
    <property type="protein sequence ID" value="OHT03986.1"/>
    <property type="molecule type" value="Genomic_DNA"/>
</dbReference>
<evidence type="ECO:0000313" key="2">
    <source>
        <dbReference type="Proteomes" id="UP000179807"/>
    </source>
</evidence>
<sequence length="93" mass="10981">MEFLELPNIEKNDLYLSINKTILIKVIIPLTVRKIRSNAFAFGENLEEIILYKGQEFIDDDSFEGCKKIMKLIIETNKNSNKSFIFEHMFYVE</sequence>
<name>A0A1J4JZ62_9EUKA</name>
<dbReference type="InterPro" id="IPR026906">
    <property type="entry name" value="LRR_5"/>
</dbReference>
<dbReference type="GeneID" id="94840963"/>
<accession>A0A1J4JZ62</accession>
<gene>
    <name evidence="1" type="ORF">TRFO_28576</name>
</gene>
<evidence type="ECO:0000313" key="1">
    <source>
        <dbReference type="EMBL" id="OHT03986.1"/>
    </source>
</evidence>
<protein>
    <submittedName>
        <fullName evidence="1">Uncharacterized protein</fullName>
    </submittedName>
</protein>
<dbReference type="Gene3D" id="3.80.10.10">
    <property type="entry name" value="Ribonuclease Inhibitor"/>
    <property type="match status" value="1"/>
</dbReference>
<dbReference type="InterPro" id="IPR032675">
    <property type="entry name" value="LRR_dom_sf"/>
</dbReference>
<dbReference type="Proteomes" id="UP000179807">
    <property type="component" value="Unassembled WGS sequence"/>
</dbReference>
<dbReference type="RefSeq" id="XP_068357122.1">
    <property type="nucleotide sequence ID" value="XM_068506259.1"/>
</dbReference>
<keyword evidence="2" id="KW-1185">Reference proteome</keyword>
<organism evidence="1 2">
    <name type="scientific">Tritrichomonas foetus</name>
    <dbReference type="NCBI Taxonomy" id="1144522"/>
    <lineage>
        <taxon>Eukaryota</taxon>
        <taxon>Metamonada</taxon>
        <taxon>Parabasalia</taxon>
        <taxon>Tritrichomonadida</taxon>
        <taxon>Tritrichomonadidae</taxon>
        <taxon>Tritrichomonas</taxon>
    </lineage>
</organism>
<comment type="caution">
    <text evidence="1">The sequence shown here is derived from an EMBL/GenBank/DDBJ whole genome shotgun (WGS) entry which is preliminary data.</text>
</comment>
<dbReference type="VEuPathDB" id="TrichDB:TRFO_28576"/>
<dbReference type="Pfam" id="PF13306">
    <property type="entry name" value="LRR_5"/>
    <property type="match status" value="1"/>
</dbReference>
<proteinExistence type="predicted"/>
<reference evidence="1" key="1">
    <citation type="submission" date="2016-10" db="EMBL/GenBank/DDBJ databases">
        <authorList>
            <person name="Benchimol M."/>
            <person name="Almeida L.G."/>
            <person name="Vasconcelos A.T."/>
            <person name="Perreira-Neves A."/>
            <person name="Rosa I.A."/>
            <person name="Tasca T."/>
            <person name="Bogo M.R."/>
            <person name="de Souza W."/>
        </authorList>
    </citation>
    <scope>NUCLEOTIDE SEQUENCE [LARGE SCALE GENOMIC DNA]</scope>
    <source>
        <strain evidence="1">K</strain>
    </source>
</reference>